<sequence length="79" mass="8937">MAVQYFHCTDGVDLVLDRTGRDVRSKRDRRLWASRVAEKIMAAIPPGVDWSEWVVSVQDRRGAQVEVVPFPEAALREAA</sequence>
<dbReference type="InterPro" id="IPR054189">
    <property type="entry name" value="DUF6894"/>
</dbReference>
<protein>
    <recommendedName>
        <fullName evidence="1">DUF6894 domain-containing protein</fullName>
    </recommendedName>
</protein>
<reference evidence="2" key="1">
    <citation type="submission" date="2020-02" db="EMBL/GenBank/DDBJ databases">
        <authorList>
            <person name="Meier V. D."/>
        </authorList>
    </citation>
    <scope>NUCLEOTIDE SEQUENCE</scope>
    <source>
        <strain evidence="2">AVDCRST_MAG90</strain>
    </source>
</reference>
<gene>
    <name evidence="2" type="ORF">AVDCRST_MAG90-1109</name>
</gene>
<organism evidence="2">
    <name type="scientific">uncultured Microvirga sp</name>
    <dbReference type="NCBI Taxonomy" id="412392"/>
    <lineage>
        <taxon>Bacteria</taxon>
        <taxon>Pseudomonadati</taxon>
        <taxon>Pseudomonadota</taxon>
        <taxon>Alphaproteobacteria</taxon>
        <taxon>Hyphomicrobiales</taxon>
        <taxon>Methylobacteriaceae</taxon>
        <taxon>Microvirga</taxon>
        <taxon>environmental samples</taxon>
    </lineage>
</organism>
<evidence type="ECO:0000313" key="2">
    <source>
        <dbReference type="EMBL" id="CAA9323415.1"/>
    </source>
</evidence>
<name>A0A6J4L5A2_9HYPH</name>
<feature type="domain" description="DUF6894" evidence="1">
    <location>
        <begin position="5"/>
        <end position="70"/>
    </location>
</feature>
<evidence type="ECO:0000259" key="1">
    <source>
        <dbReference type="Pfam" id="PF21834"/>
    </source>
</evidence>
<dbReference type="AlphaFoldDB" id="A0A6J4L5A2"/>
<dbReference type="Pfam" id="PF21834">
    <property type="entry name" value="DUF6894"/>
    <property type="match status" value="1"/>
</dbReference>
<accession>A0A6J4L5A2</accession>
<proteinExistence type="predicted"/>
<dbReference type="EMBL" id="CADCUC010000214">
    <property type="protein sequence ID" value="CAA9323415.1"/>
    <property type="molecule type" value="Genomic_DNA"/>
</dbReference>